<feature type="domain" description="Carbohydrate kinase FGGY N-terminal" evidence="8">
    <location>
        <begin position="8"/>
        <end position="245"/>
    </location>
</feature>
<evidence type="ECO:0000259" key="9">
    <source>
        <dbReference type="Pfam" id="PF02782"/>
    </source>
</evidence>
<dbReference type="PANTHER" id="PTHR43095:SF5">
    <property type="entry name" value="XYLULOSE KINASE"/>
    <property type="match status" value="1"/>
</dbReference>
<dbReference type="Pfam" id="PF00370">
    <property type="entry name" value="FGGY_N"/>
    <property type="match status" value="1"/>
</dbReference>
<dbReference type="InterPro" id="IPR013449">
    <property type="entry name" value="Rhamnulokinase"/>
</dbReference>
<name>A0ABN2QYS9_9PSEU</name>
<sequence length="493" mass="51739">MTVARTVAAVDLGAESGRVVRAGFDGTRFEVDIAHRFTHSPRTENGILRWDMDTLSGEVTAGLARLDAGGGVVDSVGVDAWGVDYGLFRVDGRLVDSPTCYRDPRQLDAMKRAVDAVGADAIYDATGVQLMPINTIFGLTSDLHDHPGRVAAAEKLLMMPDVFHRLLSGSTSTEYTAASTTGALDMRTGRWATGLLTALGIPDRLMPEVVQPGTDVGELRGGFTGALSAARVIVPPAHDTASAVVAIPFTEPGALFISSGTWSLVGVETASARVDASAKAVNLTNEGGYGGTIRLLRNVMGLWLLQECRKQWRRDGADLGYAEIAELARAEPGLVSVVNPDSTEFLMPGDLPRRIQEYCARTGQPVPSTVGAIARCAIDSLALGYRRVLDAITAVTGTRPVAVNIVGGGARHALLSQLTSDATGLPVRCGPVEATAMGNAAVQLAALGEFSGVTEIRAAVENSADLTEYEPHARHDWAAAAVLLESLTSADGP</sequence>
<evidence type="ECO:0000256" key="2">
    <source>
        <dbReference type="ARBA" id="ARBA00022629"/>
    </source>
</evidence>
<organism evidence="10 11">
    <name type="scientific">Amycolatopsis minnesotensis</name>
    <dbReference type="NCBI Taxonomy" id="337894"/>
    <lineage>
        <taxon>Bacteria</taxon>
        <taxon>Bacillati</taxon>
        <taxon>Actinomycetota</taxon>
        <taxon>Actinomycetes</taxon>
        <taxon>Pseudonocardiales</taxon>
        <taxon>Pseudonocardiaceae</taxon>
        <taxon>Amycolatopsis</taxon>
    </lineage>
</organism>
<comment type="caution">
    <text evidence="10">The sequence shown here is derived from an EMBL/GenBank/DDBJ whole genome shotgun (WGS) entry which is preliminary data.</text>
</comment>
<keyword evidence="3" id="KW-0808">Transferase</keyword>
<dbReference type="InterPro" id="IPR043129">
    <property type="entry name" value="ATPase_NBD"/>
</dbReference>
<keyword evidence="7" id="KW-0684">Rhamnose metabolism</keyword>
<dbReference type="InterPro" id="IPR018485">
    <property type="entry name" value="FGGY_C"/>
</dbReference>
<reference evidence="10 11" key="1">
    <citation type="journal article" date="2019" name="Int. J. Syst. Evol. Microbiol.">
        <title>The Global Catalogue of Microorganisms (GCM) 10K type strain sequencing project: providing services to taxonomists for standard genome sequencing and annotation.</title>
        <authorList>
            <consortium name="The Broad Institute Genomics Platform"/>
            <consortium name="The Broad Institute Genome Sequencing Center for Infectious Disease"/>
            <person name="Wu L."/>
            <person name="Ma J."/>
        </authorList>
    </citation>
    <scope>NUCLEOTIDE SEQUENCE [LARGE SCALE GENOMIC DNA]</scope>
    <source>
        <strain evidence="10 11">JCM 14545</strain>
    </source>
</reference>
<dbReference type="InterPro" id="IPR018484">
    <property type="entry name" value="FGGY_N"/>
</dbReference>
<dbReference type="Proteomes" id="UP001501116">
    <property type="component" value="Unassembled WGS sequence"/>
</dbReference>
<evidence type="ECO:0000259" key="8">
    <source>
        <dbReference type="Pfam" id="PF00370"/>
    </source>
</evidence>
<dbReference type="SUPFAM" id="SSF53067">
    <property type="entry name" value="Actin-like ATPase domain"/>
    <property type="match status" value="2"/>
</dbReference>
<evidence type="ECO:0000256" key="3">
    <source>
        <dbReference type="ARBA" id="ARBA00022679"/>
    </source>
</evidence>
<keyword evidence="2" id="KW-0119">Carbohydrate metabolism</keyword>
<proteinExistence type="inferred from homology"/>
<evidence type="ECO:0000313" key="10">
    <source>
        <dbReference type="EMBL" id="GAA1960236.1"/>
    </source>
</evidence>
<keyword evidence="5" id="KW-0418">Kinase</keyword>
<keyword evidence="4" id="KW-0547">Nucleotide-binding</keyword>
<evidence type="ECO:0000313" key="11">
    <source>
        <dbReference type="Proteomes" id="UP001501116"/>
    </source>
</evidence>
<accession>A0ABN2QYS9</accession>
<evidence type="ECO:0000256" key="7">
    <source>
        <dbReference type="ARBA" id="ARBA00023308"/>
    </source>
</evidence>
<dbReference type="Pfam" id="PF02782">
    <property type="entry name" value="FGGY_C"/>
    <property type="match status" value="1"/>
</dbReference>
<protein>
    <submittedName>
        <fullName evidence="10">Rhamnulokinase family protein</fullName>
    </submittedName>
</protein>
<dbReference type="RefSeq" id="WP_344418787.1">
    <property type="nucleotide sequence ID" value="NZ_BAAANN010000012.1"/>
</dbReference>
<evidence type="ECO:0000256" key="4">
    <source>
        <dbReference type="ARBA" id="ARBA00022741"/>
    </source>
</evidence>
<dbReference type="PANTHER" id="PTHR43095">
    <property type="entry name" value="SUGAR KINASE"/>
    <property type="match status" value="1"/>
</dbReference>
<evidence type="ECO:0000256" key="1">
    <source>
        <dbReference type="ARBA" id="ARBA00009156"/>
    </source>
</evidence>
<evidence type="ECO:0000256" key="5">
    <source>
        <dbReference type="ARBA" id="ARBA00022777"/>
    </source>
</evidence>
<feature type="domain" description="Carbohydrate kinase FGGY C-terminal" evidence="9">
    <location>
        <begin position="256"/>
        <end position="446"/>
    </location>
</feature>
<comment type="similarity">
    <text evidence="1">Belongs to the FGGY kinase family.</text>
</comment>
<dbReference type="CDD" id="cd07771">
    <property type="entry name" value="ASKHA_NBD_FGGY_RhaB-like"/>
    <property type="match status" value="1"/>
</dbReference>
<keyword evidence="11" id="KW-1185">Reference proteome</keyword>
<dbReference type="Gene3D" id="3.30.420.40">
    <property type="match status" value="2"/>
</dbReference>
<keyword evidence="6" id="KW-0067">ATP-binding</keyword>
<dbReference type="EMBL" id="BAAANN010000012">
    <property type="protein sequence ID" value="GAA1960236.1"/>
    <property type="molecule type" value="Genomic_DNA"/>
</dbReference>
<evidence type="ECO:0000256" key="6">
    <source>
        <dbReference type="ARBA" id="ARBA00022840"/>
    </source>
</evidence>
<gene>
    <name evidence="10" type="ORF">GCM10009754_33510</name>
</gene>
<dbReference type="InterPro" id="IPR050406">
    <property type="entry name" value="FGGY_Carb_Kinase"/>
</dbReference>
<keyword evidence="2" id="KW-0859">Xylose metabolism</keyword>